<accession>A0AAW8P9Q2</accession>
<dbReference type="Proteomes" id="UP001269402">
    <property type="component" value="Unassembled WGS sequence"/>
</dbReference>
<comment type="caution">
    <text evidence="1">The sequence shown here is derived from an EMBL/GenBank/DDBJ whole genome shotgun (WGS) entry which is preliminary data.</text>
</comment>
<evidence type="ECO:0000313" key="1">
    <source>
        <dbReference type="EMBL" id="MDR9763743.1"/>
    </source>
</evidence>
<evidence type="ECO:0000313" key="2">
    <source>
        <dbReference type="Proteomes" id="UP001269402"/>
    </source>
</evidence>
<reference evidence="2" key="1">
    <citation type="submission" date="2023-07" db="EMBL/GenBank/DDBJ databases">
        <title>Genomic characterization of faba bean (Vicia faba) microsymbionts in Mexican soils.</title>
        <authorList>
            <person name="Rivera Orduna F.N."/>
            <person name="Guevara-Luna J."/>
            <person name="Yan J."/>
            <person name="Arroyo-Herrera I."/>
            <person name="Li Y."/>
            <person name="Vasquez-Murrieta M.S."/>
            <person name="Wang E.T."/>
        </authorList>
    </citation>
    <scope>NUCLEOTIDE SEQUENCE [LARGE SCALE GENOMIC DNA]</scope>
    <source>
        <strain evidence="2">CH6</strain>
    </source>
</reference>
<name>A0AAW8P9Q2_9HYPH</name>
<organism evidence="1 2">
    <name type="scientific">Rhizobium redzepovicii</name>
    <dbReference type="NCBI Taxonomy" id="2867518"/>
    <lineage>
        <taxon>Bacteria</taxon>
        <taxon>Pseudomonadati</taxon>
        <taxon>Pseudomonadota</taxon>
        <taxon>Alphaproteobacteria</taxon>
        <taxon>Hyphomicrobiales</taxon>
        <taxon>Rhizobiaceae</taxon>
        <taxon>Rhizobium/Agrobacterium group</taxon>
        <taxon>Rhizobium</taxon>
    </lineage>
</organism>
<dbReference type="RefSeq" id="WP_310808695.1">
    <property type="nucleotide sequence ID" value="NZ_JAVLSH010000019.1"/>
</dbReference>
<keyword evidence="2" id="KW-1185">Reference proteome</keyword>
<proteinExistence type="predicted"/>
<gene>
    <name evidence="1" type="ORF">RJJ37_29635</name>
</gene>
<protein>
    <submittedName>
        <fullName evidence="1">Uncharacterized protein</fullName>
    </submittedName>
</protein>
<dbReference type="AlphaFoldDB" id="A0AAW8P9Q2"/>
<sequence>MILSKNTELGEFDVIGTQPHVQKVWAEIEKSLPKYWAKFVAAQPAAPASRLASHFGGKQAPNSSAVLQAFATAVQKYEKLAPKYRDFFDPDAMEEFADSPASFKSHLAKEVPVIAGTLNQRRPELQEWQQDFRKAKANDLLTVFSNIMDFKEDWAATKSEAVFSKFDSREEFGLDDLDSDETMTLSSVIGMGIKSIVLFNLDPRIFPQRARTDLYGLYFLSGMQDFGLASESSEFLMINDREPASNGSLIMEHNFWYPYGLFSTYTIRIFRWLDEQVRTLGGALDTKVRYVYVSHFLSAVCAEHAEHMKVMRAHDRFGNPS</sequence>
<dbReference type="EMBL" id="JAVLSH010000019">
    <property type="protein sequence ID" value="MDR9763743.1"/>
    <property type="molecule type" value="Genomic_DNA"/>
</dbReference>